<keyword evidence="10" id="KW-1185">Reference proteome</keyword>
<comment type="subcellular location">
    <subcellularLocation>
        <location evidence="1">Cell membrane</location>
        <topology evidence="1">Multi-pass membrane protein</topology>
    </subcellularLocation>
</comment>
<evidence type="ECO:0000256" key="2">
    <source>
        <dbReference type="ARBA" id="ARBA00022475"/>
    </source>
</evidence>
<evidence type="ECO:0000313" key="10">
    <source>
        <dbReference type="Proteomes" id="UP000316471"/>
    </source>
</evidence>
<evidence type="ECO:0000256" key="1">
    <source>
        <dbReference type="ARBA" id="ARBA00004651"/>
    </source>
</evidence>
<dbReference type="InterPro" id="IPR011701">
    <property type="entry name" value="MFS"/>
</dbReference>
<dbReference type="RefSeq" id="WP_144815202.1">
    <property type="nucleotide sequence ID" value="NZ_VLKP01000008.1"/>
</dbReference>
<dbReference type="Pfam" id="PF07690">
    <property type="entry name" value="MFS_1"/>
    <property type="match status" value="1"/>
</dbReference>
<gene>
    <name evidence="9" type="ORF">IP93_02019</name>
</gene>
<evidence type="ECO:0000256" key="3">
    <source>
        <dbReference type="ARBA" id="ARBA00022692"/>
    </source>
</evidence>
<dbReference type="Proteomes" id="UP000316471">
    <property type="component" value="Unassembled WGS sequence"/>
</dbReference>
<dbReference type="GO" id="GO:0022857">
    <property type="term" value="F:transmembrane transporter activity"/>
    <property type="evidence" value="ECO:0007669"/>
    <property type="project" value="InterPro"/>
</dbReference>
<dbReference type="PANTHER" id="PTHR23513:SF6">
    <property type="entry name" value="MAJOR FACILITATOR SUPERFAMILY ASSOCIATED DOMAIN-CONTAINING PROTEIN"/>
    <property type="match status" value="1"/>
</dbReference>
<name>A0A562LPA2_9GAMM</name>
<feature type="domain" description="Major facilitator superfamily (MFS) profile" evidence="8">
    <location>
        <begin position="9"/>
        <end position="401"/>
    </location>
</feature>
<evidence type="ECO:0000256" key="4">
    <source>
        <dbReference type="ARBA" id="ARBA00022989"/>
    </source>
</evidence>
<feature type="region of interest" description="Disordered" evidence="6">
    <location>
        <begin position="401"/>
        <end position="427"/>
    </location>
</feature>
<feature type="transmembrane region" description="Helical" evidence="7">
    <location>
        <begin position="42"/>
        <end position="69"/>
    </location>
</feature>
<keyword evidence="4 7" id="KW-1133">Transmembrane helix</keyword>
<evidence type="ECO:0000259" key="8">
    <source>
        <dbReference type="PROSITE" id="PS50850"/>
    </source>
</evidence>
<feature type="transmembrane region" description="Helical" evidence="7">
    <location>
        <begin position="216"/>
        <end position="240"/>
    </location>
</feature>
<evidence type="ECO:0000256" key="6">
    <source>
        <dbReference type="SAM" id="MobiDB-lite"/>
    </source>
</evidence>
<dbReference type="OrthoDB" id="4368225at2"/>
<feature type="transmembrane region" description="Helical" evidence="7">
    <location>
        <begin position="173"/>
        <end position="195"/>
    </location>
</feature>
<feature type="transmembrane region" description="Helical" evidence="7">
    <location>
        <begin position="252"/>
        <end position="270"/>
    </location>
</feature>
<protein>
    <submittedName>
        <fullName evidence="9">Putative MFS family arabinose efflux permease</fullName>
    </submittedName>
</protein>
<reference evidence="9 10" key="1">
    <citation type="journal article" date="2015" name="Stand. Genomic Sci.">
        <title>Genomic Encyclopedia of Bacterial and Archaeal Type Strains, Phase III: the genomes of soil and plant-associated and newly described type strains.</title>
        <authorList>
            <person name="Whitman W.B."/>
            <person name="Woyke T."/>
            <person name="Klenk H.P."/>
            <person name="Zhou Y."/>
            <person name="Lilburn T.G."/>
            <person name="Beck B.J."/>
            <person name="De Vos P."/>
            <person name="Vandamme P."/>
            <person name="Eisen J.A."/>
            <person name="Garrity G."/>
            <person name="Hugenholtz P."/>
            <person name="Kyrpides N.C."/>
        </authorList>
    </citation>
    <scope>NUCLEOTIDE SEQUENCE [LARGE SCALE GENOMIC DNA]</scope>
    <source>
        <strain evidence="9 10">CGMCC 1.10136</strain>
    </source>
</reference>
<dbReference type="CDD" id="cd06173">
    <property type="entry name" value="MFS_MefA_like"/>
    <property type="match status" value="1"/>
</dbReference>
<keyword evidence="5 7" id="KW-0472">Membrane</keyword>
<dbReference type="GO" id="GO:0005886">
    <property type="term" value="C:plasma membrane"/>
    <property type="evidence" value="ECO:0007669"/>
    <property type="project" value="UniProtKB-SubCell"/>
</dbReference>
<dbReference type="InterPro" id="IPR020846">
    <property type="entry name" value="MFS_dom"/>
</dbReference>
<evidence type="ECO:0000313" key="9">
    <source>
        <dbReference type="EMBL" id="TWI09403.1"/>
    </source>
</evidence>
<accession>A0A562LPA2</accession>
<proteinExistence type="predicted"/>
<feature type="transmembrane region" description="Helical" evidence="7">
    <location>
        <begin position="12"/>
        <end position="36"/>
    </location>
</feature>
<dbReference type="AlphaFoldDB" id="A0A562LPA2"/>
<feature type="compositionally biased region" description="Basic and acidic residues" evidence="6">
    <location>
        <begin position="407"/>
        <end position="427"/>
    </location>
</feature>
<feature type="transmembrane region" description="Helical" evidence="7">
    <location>
        <begin position="378"/>
        <end position="398"/>
    </location>
</feature>
<keyword evidence="3 7" id="KW-0812">Transmembrane</keyword>
<feature type="transmembrane region" description="Helical" evidence="7">
    <location>
        <begin position="308"/>
        <end position="332"/>
    </location>
</feature>
<dbReference type="PANTHER" id="PTHR23513">
    <property type="entry name" value="INTEGRAL MEMBRANE EFFLUX PROTEIN-RELATED"/>
    <property type="match status" value="1"/>
</dbReference>
<dbReference type="InterPro" id="IPR036259">
    <property type="entry name" value="MFS_trans_sf"/>
</dbReference>
<sequence length="445" mass="47691">MIEILRYPSFRSLFLAQVIALVGTGLATVALALLAYDLAGDQAGAVLGTALAIKMTVYVLLSPVAAALIPRTRRKVVLIALDLVRAGVALCLPFVTEIWQVYLLIALLQSASACFTPLFQSLIPEILPEERDYTRALSLSRLAYDLESLLSPLLAAALLTVINFHGLFAGTSLGFVLSALLVLGTRFPAVVDARTGGSPYARAIRGMRIYLQTPRLRGLLALNLVAAAGGAMVFVNTVVIVRTVLGGGDREVAWALAAFGGGSMFVALLLPKLLDRVPDRRVMLTAAIAMVISLSATAVLWLGSGDRIGWPVLIPAWLLLGMAYAGLVTPGGRLLRRSAVSDDLPFLFAAQFSLSHVCWLLAYPLAGWVGAKMGLGTALVALALLSMLGCATAVLTWPKQDPSSVPHRHEDLPPDHPHLAEHAKADNGEHEHPYMIDEIHERWPR</sequence>
<comment type="caution">
    <text evidence="9">The sequence shown here is derived from an EMBL/GenBank/DDBJ whole genome shotgun (WGS) entry which is preliminary data.</text>
</comment>
<organism evidence="9 10">
    <name type="scientific">Aerolutibacter ruishenii</name>
    <dbReference type="NCBI Taxonomy" id="686800"/>
    <lineage>
        <taxon>Bacteria</taxon>
        <taxon>Pseudomonadati</taxon>
        <taxon>Pseudomonadota</taxon>
        <taxon>Gammaproteobacteria</taxon>
        <taxon>Lysobacterales</taxon>
        <taxon>Lysobacteraceae</taxon>
        <taxon>Aerolutibacter</taxon>
    </lineage>
</organism>
<dbReference type="Gene3D" id="1.20.1250.20">
    <property type="entry name" value="MFS general substrate transporter like domains"/>
    <property type="match status" value="2"/>
</dbReference>
<evidence type="ECO:0000256" key="7">
    <source>
        <dbReference type="SAM" id="Phobius"/>
    </source>
</evidence>
<feature type="transmembrane region" description="Helical" evidence="7">
    <location>
        <begin position="344"/>
        <end position="366"/>
    </location>
</feature>
<keyword evidence="2" id="KW-1003">Cell membrane</keyword>
<evidence type="ECO:0000256" key="5">
    <source>
        <dbReference type="ARBA" id="ARBA00023136"/>
    </source>
</evidence>
<dbReference type="SUPFAM" id="SSF103473">
    <property type="entry name" value="MFS general substrate transporter"/>
    <property type="match status" value="1"/>
</dbReference>
<dbReference type="PROSITE" id="PS50850">
    <property type="entry name" value="MFS"/>
    <property type="match status" value="1"/>
</dbReference>
<feature type="transmembrane region" description="Helical" evidence="7">
    <location>
        <begin position="282"/>
        <end position="302"/>
    </location>
</feature>
<dbReference type="EMBL" id="VLKP01000008">
    <property type="protein sequence ID" value="TWI09403.1"/>
    <property type="molecule type" value="Genomic_DNA"/>
</dbReference>